<keyword evidence="11" id="KW-1185">Reference proteome</keyword>
<sequence length="131" mass="14026">MATVPPSDIHTHPESKIVFNAPYDDRHTYHIKITNASGRRIGWAIKTTNIRRLGADPACGVLDPKEITLWLCPAIPSSMAVRTPTTTASPSNGATRPKVPPSSSEVNGSKGTVWSAGRTLPSNTILEQGNI</sequence>
<feature type="compositionally biased region" description="Polar residues" evidence="8">
    <location>
        <begin position="83"/>
        <end position="94"/>
    </location>
</feature>
<dbReference type="EMBL" id="KN551221">
    <property type="protein sequence ID" value="KHJ92657.1"/>
    <property type="molecule type" value="Genomic_DNA"/>
</dbReference>
<evidence type="ECO:0000259" key="9">
    <source>
        <dbReference type="PROSITE" id="PS50202"/>
    </source>
</evidence>
<name>A0A0B1TA59_OESDE</name>
<dbReference type="Proteomes" id="UP000053660">
    <property type="component" value="Unassembled WGS sequence"/>
</dbReference>
<dbReference type="PANTHER" id="PTHR22920">
    <property type="entry name" value="MAJOR SPERM PROTEIN"/>
    <property type="match status" value="1"/>
</dbReference>
<dbReference type="InterPro" id="IPR051155">
    <property type="entry name" value="Nematode_MSP"/>
</dbReference>
<evidence type="ECO:0000313" key="10">
    <source>
        <dbReference type="EMBL" id="KHJ92657.1"/>
    </source>
</evidence>
<evidence type="ECO:0000256" key="8">
    <source>
        <dbReference type="SAM" id="MobiDB-lite"/>
    </source>
</evidence>
<dbReference type="GO" id="GO:0031143">
    <property type="term" value="C:pseudopodium"/>
    <property type="evidence" value="ECO:0007669"/>
    <property type="project" value="UniProtKB-SubCell"/>
</dbReference>
<dbReference type="InterPro" id="IPR000535">
    <property type="entry name" value="MSP_dom"/>
</dbReference>
<dbReference type="InterPro" id="IPR013783">
    <property type="entry name" value="Ig-like_fold"/>
</dbReference>
<dbReference type="OrthoDB" id="5918453at2759"/>
<keyword evidence="2" id="KW-0963">Cytoplasm</keyword>
<comment type="function">
    <text evidence="5 7">Central component in molecular interactions underlying sperm crawling. Forms an extensive filament system that extends from sperm villipoda, along the leading edge of the pseudopod.</text>
</comment>
<dbReference type="InterPro" id="IPR008962">
    <property type="entry name" value="PapD-like_sf"/>
</dbReference>
<dbReference type="PROSITE" id="PS50202">
    <property type="entry name" value="MSP"/>
    <property type="match status" value="1"/>
</dbReference>
<keyword evidence="4" id="KW-0966">Cell projection</keyword>
<gene>
    <name evidence="10" type="ORF">OESDEN_07449</name>
</gene>
<evidence type="ECO:0000256" key="3">
    <source>
        <dbReference type="ARBA" id="ARBA00023212"/>
    </source>
</evidence>
<dbReference type="PANTHER" id="PTHR22920:SF7">
    <property type="entry name" value="MSP DOMAIN-CONTAINING PROTEIN-RELATED"/>
    <property type="match status" value="1"/>
</dbReference>
<evidence type="ECO:0000256" key="1">
    <source>
        <dbReference type="ARBA" id="ARBA00004245"/>
    </source>
</evidence>
<evidence type="ECO:0000313" key="11">
    <source>
        <dbReference type="Proteomes" id="UP000053660"/>
    </source>
</evidence>
<dbReference type="SUPFAM" id="SSF49354">
    <property type="entry name" value="PapD-like"/>
    <property type="match status" value="1"/>
</dbReference>
<reference evidence="10 11" key="1">
    <citation type="submission" date="2014-03" db="EMBL/GenBank/DDBJ databases">
        <title>Draft genome of the hookworm Oesophagostomum dentatum.</title>
        <authorList>
            <person name="Mitreva M."/>
        </authorList>
    </citation>
    <scope>NUCLEOTIDE SEQUENCE [LARGE SCALE GENOMIC DNA]</scope>
    <source>
        <strain evidence="10 11">OD-Hann</strain>
    </source>
</reference>
<dbReference type="Pfam" id="PF00635">
    <property type="entry name" value="Motile_Sperm"/>
    <property type="match status" value="1"/>
</dbReference>
<dbReference type="Gene3D" id="2.60.40.10">
    <property type="entry name" value="Immunoglobulins"/>
    <property type="match status" value="1"/>
</dbReference>
<comment type="subcellular location">
    <subcellularLocation>
        <location evidence="6">Cell projection</location>
        <location evidence="6">Pseudopodium</location>
    </subcellularLocation>
    <subcellularLocation>
        <location evidence="1">Cytoplasm</location>
        <location evidence="1">Cytoskeleton</location>
    </subcellularLocation>
</comment>
<feature type="compositionally biased region" description="Polar residues" evidence="8">
    <location>
        <begin position="101"/>
        <end position="112"/>
    </location>
</feature>
<evidence type="ECO:0000256" key="6">
    <source>
        <dbReference type="ARBA" id="ARBA00037818"/>
    </source>
</evidence>
<protein>
    <recommendedName>
        <fullName evidence="7">Major sperm protein</fullName>
    </recommendedName>
</protein>
<dbReference type="GO" id="GO:0005856">
    <property type="term" value="C:cytoskeleton"/>
    <property type="evidence" value="ECO:0007669"/>
    <property type="project" value="UniProtKB-SubCell"/>
</dbReference>
<dbReference type="AlphaFoldDB" id="A0A0B1TA59"/>
<evidence type="ECO:0000256" key="2">
    <source>
        <dbReference type="ARBA" id="ARBA00022490"/>
    </source>
</evidence>
<feature type="domain" description="MSP" evidence="9">
    <location>
        <begin position="8"/>
        <end position="131"/>
    </location>
</feature>
<organism evidence="10 11">
    <name type="scientific">Oesophagostomum dentatum</name>
    <name type="common">Nodular worm</name>
    <dbReference type="NCBI Taxonomy" id="61180"/>
    <lineage>
        <taxon>Eukaryota</taxon>
        <taxon>Metazoa</taxon>
        <taxon>Ecdysozoa</taxon>
        <taxon>Nematoda</taxon>
        <taxon>Chromadorea</taxon>
        <taxon>Rhabditida</taxon>
        <taxon>Rhabditina</taxon>
        <taxon>Rhabditomorpha</taxon>
        <taxon>Strongyloidea</taxon>
        <taxon>Strongylidae</taxon>
        <taxon>Oesophagostomum</taxon>
    </lineage>
</organism>
<proteinExistence type="predicted"/>
<accession>A0A0B1TA59</accession>
<keyword evidence="3 7" id="KW-0206">Cytoskeleton</keyword>
<feature type="region of interest" description="Disordered" evidence="8">
    <location>
        <begin position="82"/>
        <end position="119"/>
    </location>
</feature>
<evidence type="ECO:0000256" key="7">
    <source>
        <dbReference type="RuleBase" id="RU003425"/>
    </source>
</evidence>
<evidence type="ECO:0000256" key="5">
    <source>
        <dbReference type="ARBA" id="ARBA00037744"/>
    </source>
</evidence>
<evidence type="ECO:0000256" key="4">
    <source>
        <dbReference type="ARBA" id="ARBA00023273"/>
    </source>
</evidence>